<dbReference type="Gene3D" id="3.90.550.10">
    <property type="entry name" value="Spore Coat Polysaccharide Biosynthesis Protein SpsA, Chain A"/>
    <property type="match status" value="1"/>
</dbReference>
<evidence type="ECO:0000256" key="6">
    <source>
        <dbReference type="ARBA" id="ARBA00023136"/>
    </source>
</evidence>
<dbReference type="Pfam" id="PF13641">
    <property type="entry name" value="Glyco_tranf_2_3"/>
    <property type="match status" value="1"/>
</dbReference>
<evidence type="ECO:0000256" key="2">
    <source>
        <dbReference type="ARBA" id="ARBA00022676"/>
    </source>
</evidence>
<dbReference type="PANTHER" id="PTHR43867">
    <property type="entry name" value="CELLULOSE SYNTHASE CATALYTIC SUBUNIT A [UDP-FORMING]"/>
    <property type="match status" value="1"/>
</dbReference>
<evidence type="ECO:0000313" key="8">
    <source>
        <dbReference type="EMBL" id="MFC7198996.1"/>
    </source>
</evidence>
<dbReference type="GO" id="GO:0016757">
    <property type="term" value="F:glycosyltransferase activity"/>
    <property type="evidence" value="ECO:0007669"/>
    <property type="project" value="UniProtKB-KW"/>
</dbReference>
<evidence type="ECO:0000256" key="5">
    <source>
        <dbReference type="ARBA" id="ARBA00022989"/>
    </source>
</evidence>
<evidence type="ECO:0000256" key="3">
    <source>
        <dbReference type="ARBA" id="ARBA00022679"/>
    </source>
</evidence>
<evidence type="ECO:0000256" key="1">
    <source>
        <dbReference type="ARBA" id="ARBA00004141"/>
    </source>
</evidence>
<dbReference type="AlphaFoldDB" id="A0ABD5Z1F4"/>
<feature type="transmembrane region" description="Helical" evidence="7">
    <location>
        <begin position="311"/>
        <end position="332"/>
    </location>
</feature>
<feature type="transmembrane region" description="Helical" evidence="7">
    <location>
        <begin position="344"/>
        <end position="363"/>
    </location>
</feature>
<dbReference type="RefSeq" id="WP_279528946.1">
    <property type="nucleotide sequence ID" value="NZ_CP122312.1"/>
</dbReference>
<sequence>MVQNRWVAWAAFVVAVVALLVSGYLSGFGTLPLLGVHEAVFAYTSFTAFVLVSGVLFARKFVEPSPDPLDERVTAIVPTYEDAAVLHHSVESLATADHPVDVVVVCEPDDPEGRETAEGFAEEYATVEVLVNPRPGSKAGGVNAAVERADTDYFGVFDADQSIRSGFFDEVTGHLRADDVVQARFVPRPDGHVESLAYDEFTLFGHCFRQLLYALTGFRMATSKALVFSRDAIDTVGGYDPEMVSEDYDFAHRCYLNRVDVKMRYTTVVDEEAAHTLRDWWGQRKRWMTGNTQVLHRLLTELPENADDHRYYLSLAVGVMSVGGAAFLVSLVPKALVLIELGKPHVAVLPLVAIYLVALGVRLADDRDLGAWFVLTPLVLPFFSLITTKAIAEYCFDFEGEWFAVEKGAGDGETAKGD</sequence>
<keyword evidence="2 8" id="KW-0328">Glycosyltransferase</keyword>
<accession>A0ABD5Z1F4</accession>
<dbReference type="EC" id="2.4.-.-" evidence="8"/>
<name>A0ABD5Z1F4_9EURY</name>
<reference evidence="8 9" key="1">
    <citation type="journal article" date="2019" name="Int. J. Syst. Evol. Microbiol.">
        <title>The Global Catalogue of Microorganisms (GCM) 10K type strain sequencing project: providing services to taxonomists for standard genome sequencing and annotation.</title>
        <authorList>
            <consortium name="The Broad Institute Genomics Platform"/>
            <consortium name="The Broad Institute Genome Sequencing Center for Infectious Disease"/>
            <person name="Wu L."/>
            <person name="Ma J."/>
        </authorList>
    </citation>
    <scope>NUCLEOTIDE SEQUENCE [LARGE SCALE GENOMIC DNA]</scope>
    <source>
        <strain evidence="8 9">XZGYJ-43</strain>
    </source>
</reference>
<keyword evidence="9" id="KW-1185">Reference proteome</keyword>
<feature type="transmembrane region" description="Helical" evidence="7">
    <location>
        <begin position="369"/>
        <end position="386"/>
    </location>
</feature>
<evidence type="ECO:0000256" key="7">
    <source>
        <dbReference type="SAM" id="Phobius"/>
    </source>
</evidence>
<dbReference type="InterPro" id="IPR029044">
    <property type="entry name" value="Nucleotide-diphossugar_trans"/>
</dbReference>
<feature type="transmembrane region" description="Helical" evidence="7">
    <location>
        <begin position="40"/>
        <end position="58"/>
    </location>
</feature>
<keyword evidence="4 7" id="KW-0812">Transmembrane</keyword>
<feature type="transmembrane region" description="Helical" evidence="7">
    <location>
        <begin position="6"/>
        <end position="28"/>
    </location>
</feature>
<keyword evidence="3 8" id="KW-0808">Transferase</keyword>
<dbReference type="GO" id="GO:0016020">
    <property type="term" value="C:membrane"/>
    <property type="evidence" value="ECO:0007669"/>
    <property type="project" value="UniProtKB-SubCell"/>
</dbReference>
<comment type="caution">
    <text evidence="8">The sequence shown here is derived from an EMBL/GenBank/DDBJ whole genome shotgun (WGS) entry which is preliminary data.</text>
</comment>
<keyword evidence="5 7" id="KW-1133">Transmembrane helix</keyword>
<dbReference type="InterPro" id="IPR050321">
    <property type="entry name" value="Glycosyltr_2/OpgH_subfam"/>
</dbReference>
<dbReference type="Proteomes" id="UP001596447">
    <property type="component" value="Unassembled WGS sequence"/>
</dbReference>
<dbReference type="SUPFAM" id="SSF53448">
    <property type="entry name" value="Nucleotide-diphospho-sugar transferases"/>
    <property type="match status" value="1"/>
</dbReference>
<dbReference type="PANTHER" id="PTHR43867:SF2">
    <property type="entry name" value="CELLULOSE SYNTHASE CATALYTIC SUBUNIT A [UDP-FORMING]"/>
    <property type="match status" value="1"/>
</dbReference>
<protein>
    <submittedName>
        <fullName evidence="8">Glycosyltransferase</fullName>
        <ecNumber evidence="8">2.4.-.-</ecNumber>
    </submittedName>
</protein>
<dbReference type="EMBL" id="JBHTAR010000011">
    <property type="protein sequence ID" value="MFC7198996.1"/>
    <property type="molecule type" value="Genomic_DNA"/>
</dbReference>
<proteinExistence type="predicted"/>
<gene>
    <name evidence="8" type="ORF">ACFQJ9_06135</name>
</gene>
<comment type="subcellular location">
    <subcellularLocation>
        <location evidence="1">Membrane</location>
        <topology evidence="1">Multi-pass membrane protein</topology>
    </subcellularLocation>
</comment>
<organism evidence="8 9">
    <name type="scientific">Halospeciosus flavus</name>
    <dbReference type="NCBI Taxonomy" id="3032283"/>
    <lineage>
        <taxon>Archaea</taxon>
        <taxon>Methanobacteriati</taxon>
        <taxon>Methanobacteriota</taxon>
        <taxon>Stenosarchaea group</taxon>
        <taxon>Halobacteria</taxon>
        <taxon>Halobacteriales</taxon>
        <taxon>Halobacteriaceae</taxon>
        <taxon>Halospeciosus</taxon>
    </lineage>
</organism>
<evidence type="ECO:0000256" key="4">
    <source>
        <dbReference type="ARBA" id="ARBA00022692"/>
    </source>
</evidence>
<evidence type="ECO:0000313" key="9">
    <source>
        <dbReference type="Proteomes" id="UP001596447"/>
    </source>
</evidence>
<keyword evidence="6 7" id="KW-0472">Membrane</keyword>